<name>A0A0C3D9V0_OIDMZ</name>
<dbReference type="OrthoDB" id="2129491at2759"/>
<dbReference type="InterPro" id="IPR000683">
    <property type="entry name" value="Gfo/Idh/MocA-like_OxRdtase_N"/>
</dbReference>
<dbReference type="InterPro" id="IPR036291">
    <property type="entry name" value="NAD(P)-bd_dom_sf"/>
</dbReference>
<dbReference type="HOGENOM" id="CLU_023194_4_3_1"/>
<keyword evidence="3" id="KW-1185">Reference proteome</keyword>
<evidence type="ECO:0000259" key="1">
    <source>
        <dbReference type="Pfam" id="PF01408"/>
    </source>
</evidence>
<dbReference type="EMBL" id="KN832880">
    <property type="protein sequence ID" value="KIM98712.1"/>
    <property type="molecule type" value="Genomic_DNA"/>
</dbReference>
<dbReference type="PANTHER" id="PTHR43377">
    <property type="entry name" value="BILIVERDIN REDUCTASE A"/>
    <property type="match status" value="1"/>
</dbReference>
<reference evidence="2 3" key="1">
    <citation type="submission" date="2014-04" db="EMBL/GenBank/DDBJ databases">
        <authorList>
            <consortium name="DOE Joint Genome Institute"/>
            <person name="Kuo A."/>
            <person name="Martino E."/>
            <person name="Perotto S."/>
            <person name="Kohler A."/>
            <person name="Nagy L.G."/>
            <person name="Floudas D."/>
            <person name="Copeland A."/>
            <person name="Barry K.W."/>
            <person name="Cichocki N."/>
            <person name="Veneault-Fourrey C."/>
            <person name="LaButti K."/>
            <person name="Lindquist E.A."/>
            <person name="Lipzen A."/>
            <person name="Lundell T."/>
            <person name="Morin E."/>
            <person name="Murat C."/>
            <person name="Sun H."/>
            <person name="Tunlid A."/>
            <person name="Henrissat B."/>
            <person name="Grigoriev I.V."/>
            <person name="Hibbett D.S."/>
            <person name="Martin F."/>
            <person name="Nordberg H.P."/>
            <person name="Cantor M.N."/>
            <person name="Hua S.X."/>
        </authorList>
    </citation>
    <scope>NUCLEOTIDE SEQUENCE [LARGE SCALE GENOMIC DNA]</scope>
    <source>
        <strain evidence="2 3">Zn</strain>
    </source>
</reference>
<reference evidence="3" key="2">
    <citation type="submission" date="2015-01" db="EMBL/GenBank/DDBJ databases">
        <title>Evolutionary Origins and Diversification of the Mycorrhizal Mutualists.</title>
        <authorList>
            <consortium name="DOE Joint Genome Institute"/>
            <consortium name="Mycorrhizal Genomics Consortium"/>
            <person name="Kohler A."/>
            <person name="Kuo A."/>
            <person name="Nagy L.G."/>
            <person name="Floudas D."/>
            <person name="Copeland A."/>
            <person name="Barry K.W."/>
            <person name="Cichocki N."/>
            <person name="Veneault-Fourrey C."/>
            <person name="LaButti K."/>
            <person name="Lindquist E.A."/>
            <person name="Lipzen A."/>
            <person name="Lundell T."/>
            <person name="Morin E."/>
            <person name="Murat C."/>
            <person name="Riley R."/>
            <person name="Ohm R."/>
            <person name="Sun H."/>
            <person name="Tunlid A."/>
            <person name="Henrissat B."/>
            <person name="Grigoriev I.V."/>
            <person name="Hibbett D.S."/>
            <person name="Martin F."/>
        </authorList>
    </citation>
    <scope>NUCLEOTIDE SEQUENCE [LARGE SCALE GENOMIC DNA]</scope>
    <source>
        <strain evidence="3">Zn</strain>
    </source>
</reference>
<dbReference type="Gene3D" id="3.40.50.720">
    <property type="entry name" value="NAD(P)-binding Rossmann-like Domain"/>
    <property type="match status" value="1"/>
</dbReference>
<organism evidence="2 3">
    <name type="scientific">Oidiodendron maius (strain Zn)</name>
    <dbReference type="NCBI Taxonomy" id="913774"/>
    <lineage>
        <taxon>Eukaryota</taxon>
        <taxon>Fungi</taxon>
        <taxon>Dikarya</taxon>
        <taxon>Ascomycota</taxon>
        <taxon>Pezizomycotina</taxon>
        <taxon>Leotiomycetes</taxon>
        <taxon>Leotiomycetes incertae sedis</taxon>
        <taxon>Myxotrichaceae</taxon>
        <taxon>Oidiodendron</taxon>
    </lineage>
</organism>
<dbReference type="Gene3D" id="3.30.360.10">
    <property type="entry name" value="Dihydrodipicolinate Reductase, domain 2"/>
    <property type="match status" value="2"/>
</dbReference>
<dbReference type="InParanoid" id="A0A0C3D9V0"/>
<dbReference type="GO" id="GO:0000166">
    <property type="term" value="F:nucleotide binding"/>
    <property type="evidence" value="ECO:0007669"/>
    <property type="project" value="InterPro"/>
</dbReference>
<sequence>MAPHADVDDVDFNVVRLPAPERPSFSESPPRLLIIGAGNRGITYAAAIGESTNGVCVGVVEPIAVKRRLLGQKYIWGKSEPSEGQEFEDWKQFLLWEVERRKRAALGENVPEGVDGVFICVQDHMHMAVVLGLAPLGLHIMCEKPLAPSLDDCVTIYRALSLDSSLAPSTIFSIGHVLRYSPHNMLLRKLLLEDKVIGEVMAVNHTEPVGWWHFTHSYVRGNWRKESTSAPSLLTKSCHDMDIIYWLLCSPPPGSSKPAHLPTSISSSGSLQYFNRAHKPTEAGNATNCLSCNYESSCQFSAKRIYIGPQMGGQKEHFVRIVLPEIEDCVAAGGLEAGKKALLAKLEEDYEPAMPASEVSKRSWFGRCVYEADNDVCDNQTVTLSWDNDPIAADCETSPQALTGRGSKTATLHMVAFAKKVCQRFTSIYGADGEIYADSNTITVQDFKTGEKKTHYPPVPLGEGHGDADAGLARQFVLAIDRVKNHGENATDAQTQYLGCSLDDMIRSHALVFAAEEARKEKIVLDFPSWWERKVASKLKV</sequence>
<dbReference type="AlphaFoldDB" id="A0A0C3D9V0"/>
<dbReference type="Proteomes" id="UP000054321">
    <property type="component" value="Unassembled WGS sequence"/>
</dbReference>
<feature type="domain" description="Gfo/Idh/MocA-like oxidoreductase N-terminal" evidence="1">
    <location>
        <begin position="32"/>
        <end position="160"/>
    </location>
</feature>
<gene>
    <name evidence="2" type="ORF">OIDMADRAFT_43534</name>
</gene>
<dbReference type="InterPro" id="IPR051450">
    <property type="entry name" value="Gfo/Idh/MocA_Oxidoreductases"/>
</dbReference>
<dbReference type="PANTHER" id="PTHR43377:SF12">
    <property type="entry name" value="BINDING ROSSMANN FOLD OXIDOREDUCTASE, PUTATIVE (AFU_ORTHOLOGUE AFUA_3G11840)-RELATED"/>
    <property type="match status" value="1"/>
</dbReference>
<protein>
    <recommendedName>
        <fullName evidence="1">Gfo/Idh/MocA-like oxidoreductase N-terminal domain-containing protein</fullName>
    </recommendedName>
</protein>
<evidence type="ECO:0000313" key="3">
    <source>
        <dbReference type="Proteomes" id="UP000054321"/>
    </source>
</evidence>
<proteinExistence type="predicted"/>
<accession>A0A0C3D9V0</accession>
<dbReference type="Pfam" id="PF01408">
    <property type="entry name" value="GFO_IDH_MocA"/>
    <property type="match status" value="1"/>
</dbReference>
<dbReference type="SUPFAM" id="SSF51735">
    <property type="entry name" value="NAD(P)-binding Rossmann-fold domains"/>
    <property type="match status" value="1"/>
</dbReference>
<dbReference type="SUPFAM" id="SSF55347">
    <property type="entry name" value="Glyceraldehyde-3-phosphate dehydrogenase-like, C-terminal domain"/>
    <property type="match status" value="1"/>
</dbReference>
<dbReference type="STRING" id="913774.A0A0C3D9V0"/>
<evidence type="ECO:0000313" key="2">
    <source>
        <dbReference type="EMBL" id="KIM98712.1"/>
    </source>
</evidence>